<protein>
    <submittedName>
        <fullName evidence="2">Uncharacterized protein</fullName>
    </submittedName>
</protein>
<reference evidence="3" key="1">
    <citation type="journal article" date="2013" name="Science">
        <title>The Amborella genome and the evolution of flowering plants.</title>
        <authorList>
            <consortium name="Amborella Genome Project"/>
        </authorList>
    </citation>
    <scope>NUCLEOTIDE SEQUENCE [LARGE SCALE GENOMIC DNA]</scope>
</reference>
<feature type="region of interest" description="Disordered" evidence="1">
    <location>
        <begin position="72"/>
        <end position="93"/>
    </location>
</feature>
<organism evidence="2 3">
    <name type="scientific">Amborella trichopoda</name>
    <dbReference type="NCBI Taxonomy" id="13333"/>
    <lineage>
        <taxon>Eukaryota</taxon>
        <taxon>Viridiplantae</taxon>
        <taxon>Streptophyta</taxon>
        <taxon>Embryophyta</taxon>
        <taxon>Tracheophyta</taxon>
        <taxon>Spermatophyta</taxon>
        <taxon>Magnoliopsida</taxon>
        <taxon>Amborellales</taxon>
        <taxon>Amborellaceae</taxon>
        <taxon>Amborella</taxon>
    </lineage>
</organism>
<dbReference type="AlphaFoldDB" id="W1NFH5"/>
<evidence type="ECO:0000313" key="3">
    <source>
        <dbReference type="Proteomes" id="UP000017836"/>
    </source>
</evidence>
<dbReference type="EMBL" id="KI397513">
    <property type="protein sequence ID" value="ERM94193.1"/>
    <property type="molecule type" value="Genomic_DNA"/>
</dbReference>
<sequence length="107" mass="11393">MCPKNIPGKHLHLGRNSRPTRVTPGGPIESGSKGVWVNRISPTTMVSSAILTSPENLTCMALNISSDLRERLSSKESEDSEIRIGGGGRGNVGKQHASGSIFFCGHH</sequence>
<dbReference type="Proteomes" id="UP000017836">
    <property type="component" value="Unassembled WGS sequence"/>
</dbReference>
<evidence type="ECO:0000313" key="2">
    <source>
        <dbReference type="EMBL" id="ERM94193.1"/>
    </source>
</evidence>
<keyword evidence="3" id="KW-1185">Reference proteome</keyword>
<proteinExistence type="predicted"/>
<dbReference type="Gramene" id="ERM94193">
    <property type="protein sequence ID" value="ERM94193"/>
    <property type="gene ID" value="AMTR_s00010p00190560"/>
</dbReference>
<feature type="region of interest" description="Disordered" evidence="1">
    <location>
        <begin position="1"/>
        <end position="32"/>
    </location>
</feature>
<gene>
    <name evidence="2" type="ORF">AMTR_s00010p00190560</name>
</gene>
<dbReference type="HOGENOM" id="CLU_2213436_0_0_1"/>
<evidence type="ECO:0000256" key="1">
    <source>
        <dbReference type="SAM" id="MobiDB-lite"/>
    </source>
</evidence>
<accession>W1NFH5</accession>
<name>W1NFH5_AMBTC</name>
<feature type="compositionally biased region" description="Basic and acidic residues" evidence="1">
    <location>
        <begin position="72"/>
        <end position="82"/>
    </location>
</feature>